<evidence type="ECO:0000259" key="1">
    <source>
        <dbReference type="PROSITE" id="PS50878"/>
    </source>
</evidence>
<dbReference type="Pfam" id="PF00078">
    <property type="entry name" value="RVT_1"/>
    <property type="match status" value="1"/>
</dbReference>
<dbReference type="PROSITE" id="PS50878">
    <property type="entry name" value="RT_POL"/>
    <property type="match status" value="1"/>
</dbReference>
<dbReference type="InterPro" id="IPR000477">
    <property type="entry name" value="RT_dom"/>
</dbReference>
<feature type="domain" description="Reverse transcriptase" evidence="1">
    <location>
        <begin position="1"/>
        <end position="334"/>
    </location>
</feature>
<dbReference type="EMBL" id="MEUV01000048">
    <property type="protein sequence ID" value="OGC45144.1"/>
    <property type="molecule type" value="Genomic_DNA"/>
</dbReference>
<evidence type="ECO:0000313" key="3">
    <source>
        <dbReference type="Proteomes" id="UP000178615"/>
    </source>
</evidence>
<organism evidence="2 3">
    <name type="scientific">candidate division WWE3 bacterium RBG_19FT_COMBO_34_6</name>
    <dbReference type="NCBI Taxonomy" id="1802612"/>
    <lineage>
        <taxon>Bacteria</taxon>
        <taxon>Katanobacteria</taxon>
    </lineage>
</organism>
<proteinExistence type="predicted"/>
<dbReference type="CDD" id="cd01646">
    <property type="entry name" value="RT_Bac_retron_I"/>
    <property type="match status" value="1"/>
</dbReference>
<name>A0A1F4UJK7_UNCKA</name>
<dbReference type="Proteomes" id="UP000178615">
    <property type="component" value="Unassembled WGS sequence"/>
</dbReference>
<accession>A0A1F4UJK7</accession>
<dbReference type="AlphaFoldDB" id="A0A1F4UJK7"/>
<reference evidence="2 3" key="1">
    <citation type="journal article" date="2016" name="Nat. Commun.">
        <title>Thousands of microbial genomes shed light on interconnected biogeochemical processes in an aquifer system.</title>
        <authorList>
            <person name="Anantharaman K."/>
            <person name="Brown C.T."/>
            <person name="Hug L.A."/>
            <person name="Sharon I."/>
            <person name="Castelle C.J."/>
            <person name="Probst A.J."/>
            <person name="Thomas B.C."/>
            <person name="Singh A."/>
            <person name="Wilkins M.J."/>
            <person name="Karaoz U."/>
            <person name="Brodie E.L."/>
            <person name="Williams K.H."/>
            <person name="Hubbard S.S."/>
            <person name="Banfield J.F."/>
        </authorList>
    </citation>
    <scope>NUCLEOTIDE SEQUENCE [LARGE SCALE GENOMIC DNA]</scope>
</reference>
<sequence length="515" mass="60485">MKNNDLNIALPEEHYKETYSLLKAIDKNKIATWLLEEGYFPEQNILPPSFKVDNFVLKNVPYIQNLKDPPRRNLGCVSYPKSFLTSRVYGIQHPHNYHDIVYWLIQDWAAIIDHIFNNDNSIYTYSMPIPIDANCKGKLSPLRSGRLIYEWIEMAERDLVAEAHRFKILIRTDITNFYNSVYTHSIAWALHGRDIAFSDKNIKLIGNKIDKLVQYANDGRTNGIPVGSAVSDLIAEILLAKIDQNVSLELKKENITFLGTRFKDDYRILANTEEEAKKILRVLSEEFHKFNLLISENKTQILYLPEGLFRHHNREYSPYSIRMEDRIPFKSFEFKLLKVLDIHKAYPGTSIIEKFLNELFDKKYNLKLDFSNNLKVHKKEILKTFSLLFLLKRESEKILCYVMAIIEDIYLMDNEKYNLEKYLREIIELEIKNASDKKSVFEIVWYIFFSRYLQLGVTISPLIDPTLKENLLLKSMITSRQKIFSDSGIKLFKKPKNCHNKKLAEQLAVFNRSKE</sequence>
<gene>
    <name evidence="2" type="ORF">A2V49_03170</name>
</gene>
<comment type="caution">
    <text evidence="2">The sequence shown here is derived from an EMBL/GenBank/DDBJ whole genome shotgun (WGS) entry which is preliminary data.</text>
</comment>
<evidence type="ECO:0000313" key="2">
    <source>
        <dbReference type="EMBL" id="OGC45144.1"/>
    </source>
</evidence>
<protein>
    <recommendedName>
        <fullName evidence="1">Reverse transcriptase domain-containing protein</fullName>
    </recommendedName>
</protein>